<evidence type="ECO:0000313" key="5">
    <source>
        <dbReference type="EMBL" id="QLA09616.1"/>
    </source>
</evidence>
<dbReference type="PANTHER" id="PTHR11524">
    <property type="entry name" value="60S RIBOSOMAL PROTEIN L7"/>
    <property type="match status" value="1"/>
</dbReference>
<name>A0A7L5NWJ9_EUGGR</name>
<evidence type="ECO:0000256" key="2">
    <source>
        <dbReference type="ARBA" id="ARBA00022980"/>
    </source>
</evidence>
<dbReference type="Pfam" id="PF00327">
    <property type="entry name" value="Ribosomal_L30"/>
    <property type="match status" value="1"/>
</dbReference>
<dbReference type="GO" id="GO:0000463">
    <property type="term" value="P:maturation of LSU-rRNA from tricistronic rRNA transcript (SSU-rRNA, 5.8S rRNA, LSU-rRNA)"/>
    <property type="evidence" value="ECO:0007669"/>
    <property type="project" value="TreeGrafter"/>
</dbReference>
<protein>
    <submittedName>
        <fullName evidence="5">60S large subunit ribosomal protein uL30</fullName>
    </submittedName>
</protein>
<proteinExistence type="evidence at transcript level"/>
<dbReference type="NCBIfam" id="TIGR01310">
    <property type="entry name" value="uL30_euk"/>
    <property type="match status" value="1"/>
</dbReference>
<keyword evidence="2 5" id="KW-0689">Ribosomal protein</keyword>
<dbReference type="GO" id="GO:0003723">
    <property type="term" value="F:RNA binding"/>
    <property type="evidence" value="ECO:0007669"/>
    <property type="project" value="InterPro"/>
</dbReference>
<keyword evidence="3" id="KW-0687">Ribonucleoprotein</keyword>
<accession>A0A7L5NWJ9</accession>
<dbReference type="EMBL" id="MT583885">
    <property type="protein sequence ID" value="QLA09616.1"/>
    <property type="molecule type" value="mRNA"/>
</dbReference>
<dbReference type="FunFam" id="3.30.1390.20:FF:000002">
    <property type="entry name" value="60S ribosomal protein L7"/>
    <property type="match status" value="1"/>
</dbReference>
<feature type="domain" description="Large ribosomal subunit protein uL30-like ferredoxin-like fold" evidence="4">
    <location>
        <begin position="85"/>
        <end position="135"/>
    </location>
</feature>
<dbReference type="CDD" id="cd01657">
    <property type="entry name" value="Ribosomal_L7_archeal_euk"/>
    <property type="match status" value="1"/>
</dbReference>
<evidence type="ECO:0000256" key="1">
    <source>
        <dbReference type="ARBA" id="ARBA00007594"/>
    </source>
</evidence>
<dbReference type="FunFam" id="3.30.1390.20:FF:000003">
    <property type="entry name" value="60S ribosomal protein L7"/>
    <property type="match status" value="1"/>
</dbReference>
<dbReference type="InterPro" id="IPR039699">
    <property type="entry name" value="Ribosomal_uL30"/>
</dbReference>
<evidence type="ECO:0000259" key="4">
    <source>
        <dbReference type="Pfam" id="PF00327"/>
    </source>
</evidence>
<dbReference type="InterPro" id="IPR005998">
    <property type="entry name" value="Ribosomal_uL30_euk"/>
</dbReference>
<dbReference type="GO" id="GO:0003735">
    <property type="term" value="F:structural constituent of ribosome"/>
    <property type="evidence" value="ECO:0007669"/>
    <property type="project" value="TreeGrafter"/>
</dbReference>
<reference evidence="5" key="1">
    <citation type="submission" date="2020-06" db="EMBL/GenBank/DDBJ databases">
        <title>Cryo-EM structure of the highly atypical cytoplasmic ribosome of Euglena gracilis.</title>
        <authorList>
            <person name="Matzov D."/>
            <person name="Taoka M."/>
            <person name="Nobe Y."/>
            <person name="Yamauchi Y."/>
            <person name="Halfon Y."/>
            <person name="Asis N."/>
            <person name="Zimermann E."/>
            <person name="Rozenberg H."/>
            <person name="Bashan A."/>
            <person name="Bushan S."/>
            <person name="Isobe T."/>
            <person name="Gray M.W."/>
            <person name="Yonath A."/>
            <person name="Shalev-Benami M."/>
        </authorList>
    </citation>
    <scope>NUCLEOTIDE SEQUENCE</scope>
    <source>
        <strain evidence="5">Z</strain>
    </source>
</reference>
<dbReference type="PANTHER" id="PTHR11524:SF16">
    <property type="entry name" value="LARGE RIBOSOMAL SUBUNIT PROTEIN UL30"/>
    <property type="match status" value="1"/>
</dbReference>
<sequence length="242" mass="28694">MPRMTAVPPPERKKRVLADKKEIQEARIARKKAAKKKTVDKRKEMVRRYYRYRRLLNAQKSMLQNQRRLAKTFGHYFVEPEPKIAFVIRIRGICDMPPKPKKILQLLRLRQIFNGVFVRLNAATVNMLRVVSPWITWGYPSHQVVRNLMYKRAFAHFAHKRLPITNQLIEKALGKYKIICMEDLIYQLYTCGPRFREVSKFLWPFKLSAPRGGLKSKKKHFIEGGDSGNREIYINQLIRKMI</sequence>
<dbReference type="AlphaFoldDB" id="A0A7L5NWJ9"/>
<comment type="similarity">
    <text evidence="1">Belongs to the universal ribosomal protein uL30 family.</text>
</comment>
<evidence type="ECO:0000256" key="3">
    <source>
        <dbReference type="ARBA" id="ARBA00023274"/>
    </source>
</evidence>
<dbReference type="SUPFAM" id="SSF55129">
    <property type="entry name" value="Ribosomal protein L30p/L7e"/>
    <property type="match status" value="1"/>
</dbReference>
<dbReference type="Gene3D" id="3.30.1390.20">
    <property type="entry name" value="Ribosomal protein L30, ferredoxin-like fold domain"/>
    <property type="match status" value="1"/>
</dbReference>
<dbReference type="InterPro" id="IPR016082">
    <property type="entry name" value="Ribosomal_uL30_ferredoxin-like"/>
</dbReference>
<dbReference type="InterPro" id="IPR035808">
    <property type="entry name" value="Ribosomal_uL30_euk_arc"/>
</dbReference>
<organism evidence="5">
    <name type="scientific">Euglena gracilis</name>
    <dbReference type="NCBI Taxonomy" id="3039"/>
    <lineage>
        <taxon>Eukaryota</taxon>
        <taxon>Discoba</taxon>
        <taxon>Euglenozoa</taxon>
        <taxon>Euglenida</taxon>
        <taxon>Spirocuta</taxon>
        <taxon>Euglenophyceae</taxon>
        <taxon>Euglenales</taxon>
        <taxon>Euglenaceae</taxon>
        <taxon>Euglena</taxon>
    </lineage>
</organism>
<dbReference type="GO" id="GO:0022625">
    <property type="term" value="C:cytosolic large ribosomal subunit"/>
    <property type="evidence" value="ECO:0007669"/>
    <property type="project" value="TreeGrafter"/>
</dbReference>
<dbReference type="InterPro" id="IPR036919">
    <property type="entry name" value="Ribo_uL30_ferredoxin-like_sf"/>
</dbReference>